<evidence type="ECO:0000256" key="1">
    <source>
        <dbReference type="SAM" id="Phobius"/>
    </source>
</evidence>
<comment type="caution">
    <text evidence="2">The sequence shown here is derived from an EMBL/GenBank/DDBJ whole genome shotgun (WGS) entry which is preliminary data.</text>
</comment>
<accession>X6PB90</accession>
<dbReference type="Proteomes" id="UP000023152">
    <property type="component" value="Unassembled WGS sequence"/>
</dbReference>
<sequence length="266" mass="30587">MAHLHAANRIQGAQDRRQPQIIAQARFLHVLYNDVLRCFFSFRIPYILFLFCEICKKKKRADFAWGGGQSASLFQRALNSFFLASQWLFLVLGLLSVIVPGLGNQRVRNGVKRKKKNDNKLLLFNKKKKRPKFDRNYVELIFRDENSLIAFQAGTLLLGPPSMLLISPNLLRSLYMGSHLLSMMLDNSTGLYGKINAVLNPYLVKVTSQLAWFTNSIALLEVCVGIYLIFCLLFSCSSKTNNIRRKVREEERRREKGISFTTLDFI</sequence>
<keyword evidence="1" id="KW-1133">Transmembrane helix</keyword>
<dbReference type="AlphaFoldDB" id="X6PB90"/>
<gene>
    <name evidence="2" type="ORF">RFI_01637</name>
</gene>
<keyword evidence="1" id="KW-0812">Transmembrane</keyword>
<name>X6PB90_RETFI</name>
<dbReference type="EMBL" id="ASPP01001605">
    <property type="protein sequence ID" value="ETO35426.1"/>
    <property type="molecule type" value="Genomic_DNA"/>
</dbReference>
<keyword evidence="3" id="KW-1185">Reference proteome</keyword>
<feature type="transmembrane region" description="Helical" evidence="1">
    <location>
        <begin position="210"/>
        <end position="236"/>
    </location>
</feature>
<proteinExistence type="predicted"/>
<evidence type="ECO:0000313" key="2">
    <source>
        <dbReference type="EMBL" id="ETO35426.1"/>
    </source>
</evidence>
<evidence type="ECO:0000313" key="3">
    <source>
        <dbReference type="Proteomes" id="UP000023152"/>
    </source>
</evidence>
<organism evidence="2 3">
    <name type="scientific">Reticulomyxa filosa</name>
    <dbReference type="NCBI Taxonomy" id="46433"/>
    <lineage>
        <taxon>Eukaryota</taxon>
        <taxon>Sar</taxon>
        <taxon>Rhizaria</taxon>
        <taxon>Retaria</taxon>
        <taxon>Foraminifera</taxon>
        <taxon>Monothalamids</taxon>
        <taxon>Reticulomyxidae</taxon>
        <taxon>Reticulomyxa</taxon>
    </lineage>
</organism>
<reference evidence="2 3" key="1">
    <citation type="journal article" date="2013" name="Curr. Biol.">
        <title>The Genome of the Foraminiferan Reticulomyxa filosa.</title>
        <authorList>
            <person name="Glockner G."/>
            <person name="Hulsmann N."/>
            <person name="Schleicher M."/>
            <person name="Noegel A.A."/>
            <person name="Eichinger L."/>
            <person name="Gallinger C."/>
            <person name="Pawlowski J."/>
            <person name="Sierra R."/>
            <person name="Euteneuer U."/>
            <person name="Pillet L."/>
            <person name="Moustafa A."/>
            <person name="Platzer M."/>
            <person name="Groth M."/>
            <person name="Szafranski K."/>
            <person name="Schliwa M."/>
        </authorList>
    </citation>
    <scope>NUCLEOTIDE SEQUENCE [LARGE SCALE GENOMIC DNA]</scope>
</reference>
<feature type="transmembrane region" description="Helical" evidence="1">
    <location>
        <begin position="81"/>
        <end position="103"/>
    </location>
</feature>
<protein>
    <submittedName>
        <fullName evidence="2">Uncharacterized protein</fullName>
    </submittedName>
</protein>
<keyword evidence="1" id="KW-0472">Membrane</keyword>
<feature type="transmembrane region" description="Helical" evidence="1">
    <location>
        <begin position="148"/>
        <end position="166"/>
    </location>
</feature>